<name>A0A6J6V661_9ZZZZ</name>
<organism evidence="3">
    <name type="scientific">freshwater metagenome</name>
    <dbReference type="NCBI Taxonomy" id="449393"/>
    <lineage>
        <taxon>unclassified sequences</taxon>
        <taxon>metagenomes</taxon>
        <taxon>ecological metagenomes</taxon>
    </lineage>
</organism>
<dbReference type="InterPro" id="IPR032466">
    <property type="entry name" value="Metal_Hydrolase"/>
</dbReference>
<dbReference type="EMBL" id="CAFBOS010000314">
    <property type="protein sequence ID" value="CAB5026807.1"/>
    <property type="molecule type" value="Genomic_DNA"/>
</dbReference>
<dbReference type="Pfam" id="PF04909">
    <property type="entry name" value="Amidohydro_2"/>
    <property type="match status" value="1"/>
</dbReference>
<dbReference type="EMBL" id="CAFABA010000006">
    <property type="protein sequence ID" value="CAB4814774.1"/>
    <property type="molecule type" value="Genomic_DNA"/>
</dbReference>
<dbReference type="GO" id="GO:0016831">
    <property type="term" value="F:carboxy-lyase activity"/>
    <property type="evidence" value="ECO:0007669"/>
    <property type="project" value="InterPro"/>
</dbReference>
<evidence type="ECO:0000313" key="6">
    <source>
        <dbReference type="EMBL" id="CAB5026807.1"/>
    </source>
</evidence>
<evidence type="ECO:0000259" key="2">
    <source>
        <dbReference type="Pfam" id="PF04909"/>
    </source>
</evidence>
<dbReference type="GO" id="GO:0016787">
    <property type="term" value="F:hydrolase activity"/>
    <property type="evidence" value="ECO:0007669"/>
    <property type="project" value="InterPro"/>
</dbReference>
<dbReference type="EMBL" id="CAFBMH010000020">
    <property type="protein sequence ID" value="CAB4900456.1"/>
    <property type="molecule type" value="Genomic_DNA"/>
</dbReference>
<protein>
    <submittedName>
        <fullName evidence="3">Unannotated protein</fullName>
    </submittedName>
</protein>
<dbReference type="InterPro" id="IPR006680">
    <property type="entry name" value="Amidohydro-rel"/>
</dbReference>
<dbReference type="SUPFAM" id="SSF51556">
    <property type="entry name" value="Metallo-dependent hydrolases"/>
    <property type="match status" value="1"/>
</dbReference>
<dbReference type="AlphaFoldDB" id="A0A6J6V661"/>
<evidence type="ECO:0000256" key="1">
    <source>
        <dbReference type="ARBA" id="ARBA00023239"/>
    </source>
</evidence>
<gene>
    <name evidence="3" type="ORF">UFOPK2754_02820</name>
    <name evidence="4" type="ORF">UFOPK3139_00264</name>
    <name evidence="5" type="ORF">UFOPK3543_00836</name>
    <name evidence="6" type="ORF">UFOPK3967_03114</name>
</gene>
<reference evidence="3" key="1">
    <citation type="submission" date="2020-05" db="EMBL/GenBank/DDBJ databases">
        <authorList>
            <person name="Chiriac C."/>
            <person name="Salcher M."/>
            <person name="Ghai R."/>
            <person name="Kavagutti S V."/>
        </authorList>
    </citation>
    <scope>NUCLEOTIDE SEQUENCE</scope>
</reference>
<evidence type="ECO:0000313" key="3">
    <source>
        <dbReference type="EMBL" id="CAB4766483.1"/>
    </source>
</evidence>
<sequence length="278" mass="31722">MSPIHSKPRAIDCWVNVHMGDFAPPAHLVRVKEDYLHGDASFFRSFTPEEMLEVMDEHGIERAIISYSGADNPRSLDFVERFPERFALAIGVNPTKLMPEVWRLESLVRNLPVVLARVIPFDSQVAPSDAVYYPLYAKCVELDLPLSINTGLPGPPVPGECQDPIHLDKVCFRFPELKLCMAHGADPWWGVAIRLMIKYANLHMITSAWSPKRLPPELLHFMRTRGQNKVIWASDHPALTIQRTLPAAWDLDLPAEVLDKYLYGNADRLFFSPRRPRY</sequence>
<accession>A0A6J6V661</accession>
<proteinExistence type="predicted"/>
<dbReference type="PANTHER" id="PTHR21240:SF19">
    <property type="entry name" value="CATALYTIC_ HYDROLASE"/>
    <property type="match status" value="1"/>
</dbReference>
<dbReference type="Gene3D" id="3.20.20.140">
    <property type="entry name" value="Metal-dependent hydrolases"/>
    <property type="match status" value="1"/>
</dbReference>
<dbReference type="InterPro" id="IPR032465">
    <property type="entry name" value="ACMSD"/>
</dbReference>
<dbReference type="PANTHER" id="PTHR21240">
    <property type="entry name" value="2-AMINO-3-CARBOXYLMUCONATE-6-SEMIALDEHYDE DECARBOXYLASE"/>
    <property type="match status" value="1"/>
</dbReference>
<dbReference type="EMBL" id="CAEZYR010000146">
    <property type="protein sequence ID" value="CAB4766483.1"/>
    <property type="molecule type" value="Genomic_DNA"/>
</dbReference>
<evidence type="ECO:0000313" key="5">
    <source>
        <dbReference type="EMBL" id="CAB4900456.1"/>
    </source>
</evidence>
<keyword evidence="1" id="KW-0456">Lyase</keyword>
<feature type="domain" description="Amidohydrolase-related" evidence="2">
    <location>
        <begin position="12"/>
        <end position="270"/>
    </location>
</feature>
<evidence type="ECO:0000313" key="4">
    <source>
        <dbReference type="EMBL" id="CAB4814774.1"/>
    </source>
</evidence>